<gene>
    <name evidence="4" type="ORF">A3770_14p73020</name>
</gene>
<dbReference type="PANTHER" id="PTHR12480">
    <property type="entry name" value="ARGININE DEMETHYLASE AND LYSYL-HYDROXYLASE JMJD"/>
    <property type="match status" value="1"/>
</dbReference>
<feature type="domain" description="JmjC" evidence="3">
    <location>
        <begin position="174"/>
        <end position="354"/>
    </location>
</feature>
<dbReference type="PROSITE" id="PS51184">
    <property type="entry name" value="JMJC"/>
    <property type="match status" value="1"/>
</dbReference>
<keyword evidence="5" id="KW-1185">Reference proteome</keyword>
<evidence type="ECO:0000256" key="2">
    <source>
        <dbReference type="SAM" id="MobiDB-lite"/>
    </source>
</evidence>
<dbReference type="GO" id="GO:0005634">
    <property type="term" value="C:nucleus"/>
    <property type="evidence" value="ECO:0007669"/>
    <property type="project" value="TreeGrafter"/>
</dbReference>
<dbReference type="Proteomes" id="UP000316726">
    <property type="component" value="Chromosome 14"/>
</dbReference>
<dbReference type="SUPFAM" id="SSF51197">
    <property type="entry name" value="Clavaminate synthase-like"/>
    <property type="match status" value="1"/>
</dbReference>
<dbReference type="GO" id="GO:0033749">
    <property type="term" value="F:histone H4R3 demethylase activity"/>
    <property type="evidence" value="ECO:0007669"/>
    <property type="project" value="TreeGrafter"/>
</dbReference>
<dbReference type="OrthoDB" id="47172at2759"/>
<dbReference type="GO" id="GO:0005737">
    <property type="term" value="C:cytoplasm"/>
    <property type="evidence" value="ECO:0007669"/>
    <property type="project" value="TreeGrafter"/>
</dbReference>
<evidence type="ECO:0000313" key="4">
    <source>
        <dbReference type="EMBL" id="QDZ24784.1"/>
    </source>
</evidence>
<name>A0A5B8MZE9_9CHLO</name>
<dbReference type="InterPro" id="IPR041667">
    <property type="entry name" value="Cupin_8"/>
</dbReference>
<dbReference type="Pfam" id="PF13621">
    <property type="entry name" value="Cupin_8"/>
    <property type="match status" value="1"/>
</dbReference>
<dbReference type="InterPro" id="IPR050910">
    <property type="entry name" value="JMJD6_ArgDemeth/LysHydrox"/>
</dbReference>
<evidence type="ECO:0000259" key="3">
    <source>
        <dbReference type="PROSITE" id="PS51184"/>
    </source>
</evidence>
<accession>A0A5B8MZE9</accession>
<evidence type="ECO:0000256" key="1">
    <source>
        <dbReference type="ARBA" id="ARBA00006801"/>
    </source>
</evidence>
<dbReference type="EMBL" id="CP031047">
    <property type="protein sequence ID" value="QDZ24784.1"/>
    <property type="molecule type" value="Genomic_DNA"/>
</dbReference>
<evidence type="ECO:0000313" key="5">
    <source>
        <dbReference type="Proteomes" id="UP000316726"/>
    </source>
</evidence>
<dbReference type="PANTHER" id="PTHR12480:SF22">
    <property type="entry name" value="JMJC DOMAIN-CONTAINING PROTEIN"/>
    <property type="match status" value="1"/>
</dbReference>
<sequence length="361" mass="40504">MLRHAQRGGRAYPYSSSQDHHKSKRRPRFSPKAKVIALLGLFCLIATRGVFSGRGGSPVEDKQPKDPNIVPITRVPARSISSVKEFFDRYGDQVVIVEGEVRHHKAFELGWQGLKDLCGGGTLETAKYSKDSNEWAGLTDRNAMLLKDYVDNYILNRKEGHEMRYAAGNLGTGSVCPQLDSHVLVPRYVSGALYGADEYSHGPGGEIQRPVLAQPEVFIGPKDSLTEMHMDNFLSPFWMTVYIGKKIFRAVSYEDSSIHMPYFRKDIRFQKTVKNENNVTEVKQLEIWNPDLETFPELGKVKLLEGPVNAGDWIYLPPGTLHGVYNSESSWAVSQNSLYPAVRDRFMDVCIGVHGVCGPQQ</sequence>
<dbReference type="AlphaFoldDB" id="A0A5B8MZE9"/>
<dbReference type="InterPro" id="IPR003347">
    <property type="entry name" value="JmjC_dom"/>
</dbReference>
<proteinExistence type="inferred from homology"/>
<reference evidence="4 5" key="1">
    <citation type="submission" date="2018-07" db="EMBL/GenBank/DDBJ databases">
        <title>The complete nuclear genome of the prasinophyte Chloropicon primus (CCMP1205).</title>
        <authorList>
            <person name="Pombert J.-F."/>
            <person name="Otis C."/>
            <person name="Turmel M."/>
            <person name="Lemieux C."/>
        </authorList>
    </citation>
    <scope>NUCLEOTIDE SEQUENCE [LARGE SCALE GENOMIC DNA]</scope>
    <source>
        <strain evidence="4 5">CCMP1205</strain>
    </source>
</reference>
<organism evidence="4 5">
    <name type="scientific">Chloropicon primus</name>
    <dbReference type="NCBI Taxonomy" id="1764295"/>
    <lineage>
        <taxon>Eukaryota</taxon>
        <taxon>Viridiplantae</taxon>
        <taxon>Chlorophyta</taxon>
        <taxon>Chloropicophyceae</taxon>
        <taxon>Chloropicales</taxon>
        <taxon>Chloropicaceae</taxon>
        <taxon>Chloropicon</taxon>
    </lineage>
</organism>
<protein>
    <recommendedName>
        <fullName evidence="3">JmjC domain-containing protein</fullName>
    </recommendedName>
</protein>
<feature type="region of interest" description="Disordered" evidence="2">
    <location>
        <begin position="1"/>
        <end position="29"/>
    </location>
</feature>
<dbReference type="GO" id="GO:0106140">
    <property type="term" value="F:P-TEFb complex binding"/>
    <property type="evidence" value="ECO:0007669"/>
    <property type="project" value="TreeGrafter"/>
</dbReference>
<dbReference type="Gene3D" id="2.60.120.650">
    <property type="entry name" value="Cupin"/>
    <property type="match status" value="1"/>
</dbReference>
<comment type="similarity">
    <text evidence="1">Belongs to the JARID1 histone demethylase family.</text>
</comment>